<reference evidence="2" key="2">
    <citation type="submission" date="2015-01" db="EMBL/GenBank/DDBJ databases">
        <title>Evolutionary Origins and Diversification of the Mycorrhizal Mutualists.</title>
        <authorList>
            <consortium name="DOE Joint Genome Institute"/>
            <consortium name="Mycorrhizal Genomics Consortium"/>
            <person name="Kohler A."/>
            <person name="Kuo A."/>
            <person name="Nagy L.G."/>
            <person name="Floudas D."/>
            <person name="Copeland A."/>
            <person name="Barry K.W."/>
            <person name="Cichocki N."/>
            <person name="Veneault-Fourrey C."/>
            <person name="LaButti K."/>
            <person name="Lindquist E.A."/>
            <person name="Lipzen A."/>
            <person name="Lundell T."/>
            <person name="Morin E."/>
            <person name="Murat C."/>
            <person name="Riley R."/>
            <person name="Ohm R."/>
            <person name="Sun H."/>
            <person name="Tunlid A."/>
            <person name="Henrissat B."/>
            <person name="Grigoriev I.V."/>
            <person name="Hibbett D.S."/>
            <person name="Martin F."/>
        </authorList>
    </citation>
    <scope>NUCLEOTIDE SEQUENCE [LARGE SCALE GENOMIC DNA]</scope>
    <source>
        <strain evidence="2">Foug A</strain>
    </source>
</reference>
<evidence type="ECO:0000313" key="1">
    <source>
        <dbReference type="EMBL" id="KIM67329.1"/>
    </source>
</evidence>
<protein>
    <submittedName>
        <fullName evidence="1">Uncharacterized protein</fullName>
    </submittedName>
</protein>
<sequence length="112" mass="12543">MEYPLTYVLVQVNRTKALTLDGLDARVLLATPLTGTFTITTVNGRKPTVSRQQLPITPAYAFANYRFQGQTIEHCVVDIGAPPIGRLTLFSRYVALPRSYFSKKFGRAYLNT</sequence>
<dbReference type="Proteomes" id="UP000053989">
    <property type="component" value="Unassembled WGS sequence"/>
</dbReference>
<organism evidence="1 2">
    <name type="scientific">Scleroderma citrinum Foug A</name>
    <dbReference type="NCBI Taxonomy" id="1036808"/>
    <lineage>
        <taxon>Eukaryota</taxon>
        <taxon>Fungi</taxon>
        <taxon>Dikarya</taxon>
        <taxon>Basidiomycota</taxon>
        <taxon>Agaricomycotina</taxon>
        <taxon>Agaricomycetes</taxon>
        <taxon>Agaricomycetidae</taxon>
        <taxon>Boletales</taxon>
        <taxon>Sclerodermatineae</taxon>
        <taxon>Sclerodermataceae</taxon>
        <taxon>Scleroderma</taxon>
    </lineage>
</organism>
<dbReference type="AlphaFoldDB" id="A0A0C3EG87"/>
<dbReference type="OrthoDB" id="2986975at2759"/>
<accession>A0A0C3EG87</accession>
<dbReference type="InParanoid" id="A0A0C3EG87"/>
<dbReference type="EMBL" id="KN822013">
    <property type="protein sequence ID" value="KIM67329.1"/>
    <property type="molecule type" value="Genomic_DNA"/>
</dbReference>
<proteinExistence type="predicted"/>
<evidence type="ECO:0000313" key="2">
    <source>
        <dbReference type="Proteomes" id="UP000053989"/>
    </source>
</evidence>
<dbReference type="HOGENOM" id="CLU_001324_7_0_1"/>
<name>A0A0C3EG87_9AGAM</name>
<keyword evidence="2" id="KW-1185">Reference proteome</keyword>
<reference evidence="1 2" key="1">
    <citation type="submission" date="2014-04" db="EMBL/GenBank/DDBJ databases">
        <authorList>
            <consortium name="DOE Joint Genome Institute"/>
            <person name="Kuo A."/>
            <person name="Kohler A."/>
            <person name="Nagy L.G."/>
            <person name="Floudas D."/>
            <person name="Copeland A."/>
            <person name="Barry K.W."/>
            <person name="Cichocki N."/>
            <person name="Veneault-Fourrey C."/>
            <person name="LaButti K."/>
            <person name="Lindquist E.A."/>
            <person name="Lipzen A."/>
            <person name="Lundell T."/>
            <person name="Morin E."/>
            <person name="Murat C."/>
            <person name="Sun H."/>
            <person name="Tunlid A."/>
            <person name="Henrissat B."/>
            <person name="Grigoriev I.V."/>
            <person name="Hibbett D.S."/>
            <person name="Martin F."/>
            <person name="Nordberg H.P."/>
            <person name="Cantor M.N."/>
            <person name="Hua S.X."/>
        </authorList>
    </citation>
    <scope>NUCLEOTIDE SEQUENCE [LARGE SCALE GENOMIC DNA]</scope>
    <source>
        <strain evidence="1 2">Foug A</strain>
    </source>
</reference>
<gene>
    <name evidence="1" type="ORF">SCLCIDRAFT_108379</name>
</gene>